<accession>A0A7G5B9B8</accession>
<gene>
    <name evidence="2" type="ORF">2CaD_00001</name>
</gene>
<keyword evidence="3" id="KW-1185">Reference proteome</keyword>
<evidence type="ECO:0000256" key="1">
    <source>
        <dbReference type="SAM" id="MobiDB-lite"/>
    </source>
</evidence>
<dbReference type="Proteomes" id="UP000515262">
    <property type="component" value="Segment"/>
</dbReference>
<name>A0A7G5B9B8_9CAUD</name>
<reference evidence="2 3" key="1">
    <citation type="submission" date="2020-07" db="EMBL/GenBank/DDBJ databases">
        <title>Ralstonia phages.</title>
        <authorList>
            <person name="Trotereau A."/>
            <person name="Boyer C."/>
            <person name="Torres-Barcelo C."/>
        </authorList>
    </citation>
    <scope>NUCLEOTIDE SEQUENCE [LARGE SCALE GENOMIC DNA]</scope>
</reference>
<feature type="region of interest" description="Disordered" evidence="1">
    <location>
        <begin position="273"/>
        <end position="292"/>
    </location>
</feature>
<evidence type="ECO:0000313" key="2">
    <source>
        <dbReference type="EMBL" id="QMV32891.1"/>
    </source>
</evidence>
<proteinExistence type="predicted"/>
<evidence type="ECO:0000313" key="3">
    <source>
        <dbReference type="Proteomes" id="UP000515262"/>
    </source>
</evidence>
<dbReference type="EMBL" id="MT740734">
    <property type="protein sequence ID" value="QMV32891.1"/>
    <property type="molecule type" value="Genomic_DNA"/>
</dbReference>
<protein>
    <submittedName>
        <fullName evidence="2">Uncharacterized protein</fullName>
    </submittedName>
</protein>
<organism evidence="2 3">
    <name type="scientific">Ralstonia phage Dina</name>
    <dbReference type="NCBI Taxonomy" id="2759732"/>
    <lineage>
        <taxon>Viruses</taxon>
        <taxon>Duplodnaviria</taxon>
        <taxon>Heunggongvirae</taxon>
        <taxon>Uroviricota</taxon>
        <taxon>Caudoviricetes</taxon>
        <taxon>Dinavirus</taxon>
        <taxon>Dinavirus dina</taxon>
    </lineage>
</organism>
<sequence>MTTTTSESVFEHRYEAVENLVHEAARWACAHHERQTTHDLDGNLQTNEQNAAQDLATAIREVALHGIEAHVDDLHVDATAAAMKRRLAEKRAAGYRGWNDPNDCHIENLAILLHRSLRQGKALDVANFAMMLYRREAAPEAITAALSPWLTPPKPAVELVPHADLQGLRDTLLAPRKILRDAEGWLTHPAMPAVDEDVPYDRLLAAFGIETFVRDMETDADEATAKRYFDDGHPDCSAWMPTPPEGEGWRLLEIFDSEIGPYALFARAAKTEPSRRRQDVAAPSTDDGIGAT</sequence>